<keyword evidence="1" id="KW-1133">Transmembrane helix</keyword>
<dbReference type="Proteomes" id="UP000001740">
    <property type="component" value="Chromosome"/>
</dbReference>
<gene>
    <name evidence="3" type="ordered locus">PXO_03999</name>
</gene>
<evidence type="ECO:0000259" key="2">
    <source>
        <dbReference type="Pfam" id="PF07916"/>
    </source>
</evidence>
<protein>
    <recommendedName>
        <fullName evidence="2">TraG N-terminal Proteobacteria domain-containing protein</fullName>
    </recommendedName>
</protein>
<dbReference type="InterPro" id="IPR012931">
    <property type="entry name" value="TraG_N_Proteobacteria"/>
</dbReference>
<dbReference type="EMBL" id="CP000967">
    <property type="protein sequence ID" value="ACD57275.1"/>
    <property type="molecule type" value="Genomic_DNA"/>
</dbReference>
<dbReference type="eggNOG" id="ENOG502Z7QR">
    <property type="taxonomic scope" value="Bacteria"/>
</dbReference>
<feature type="transmembrane region" description="Helical" evidence="1">
    <location>
        <begin position="12"/>
        <end position="32"/>
    </location>
</feature>
<feature type="transmembrane region" description="Helical" evidence="1">
    <location>
        <begin position="52"/>
        <end position="71"/>
    </location>
</feature>
<dbReference type="Pfam" id="PF07916">
    <property type="entry name" value="TraG_N"/>
    <property type="match status" value="1"/>
</dbReference>
<keyword evidence="1" id="KW-0472">Membrane</keyword>
<feature type="domain" description="TraG N-terminal Proteobacteria" evidence="2">
    <location>
        <begin position="2"/>
        <end position="193"/>
    </location>
</feature>
<dbReference type="HOGENOM" id="CLU_042138_1_0_6"/>
<dbReference type="AlphaFoldDB" id="A0A0K0GGN6"/>
<accession>A0A0K0GGN6</accession>
<evidence type="ECO:0000313" key="3">
    <source>
        <dbReference type="EMBL" id="ACD57275.1"/>
    </source>
</evidence>
<dbReference type="KEGG" id="xop:PXO_03999"/>
<evidence type="ECO:0000256" key="1">
    <source>
        <dbReference type="SAM" id="Phobius"/>
    </source>
</evidence>
<sequence>MGWIVHNGIWNILVASGVFTLPFISVVIHEWLRARTEGADEGNKEVLSSVRIENRVWVAIVVILFAGMPFIDVNLSTIQFDTSRSTQCKVDTATPQDTRWSNAFTTLNNQSAKVPVWWFFMHAISKAVTGAAVAAIPCGTDLRQVRMEIDNLRINDPVLAQEVADFTHDCYGPARAKFFMGRLALSDAQMDDVTWIGSGYFLGDVPPQV</sequence>
<organism evidence="3 4">
    <name type="scientific">Xanthomonas oryzae pv. oryzae (strain PXO99A)</name>
    <dbReference type="NCBI Taxonomy" id="360094"/>
    <lineage>
        <taxon>Bacteria</taxon>
        <taxon>Pseudomonadati</taxon>
        <taxon>Pseudomonadota</taxon>
        <taxon>Gammaproteobacteria</taxon>
        <taxon>Lysobacterales</taxon>
        <taxon>Lysobacteraceae</taxon>
        <taxon>Xanthomonas</taxon>
    </lineage>
</organism>
<evidence type="ECO:0000313" key="4">
    <source>
        <dbReference type="Proteomes" id="UP000001740"/>
    </source>
</evidence>
<name>A0A0K0GGN6_XANOP</name>
<reference evidence="3 4" key="1">
    <citation type="journal article" date="2008" name="BMC Genomics">
        <title>Genome sequence and rapid evolution of the rice pathogen Xanthomonas oryzae pv. oryzae PXO99A.</title>
        <authorList>
            <person name="Salzberg S.L."/>
            <person name="Sommer D.D."/>
            <person name="Schatz M.C."/>
            <person name="Phillippy A.M."/>
            <person name="Rabinowicz P.D."/>
            <person name="Tsuge S."/>
            <person name="Furutani A."/>
            <person name="Ochiai H."/>
            <person name="Delcher A.L."/>
            <person name="Kelley D."/>
            <person name="Madupu R."/>
            <person name="Puiu D."/>
            <person name="Radune D."/>
            <person name="Shumway M."/>
            <person name="Trapnell C."/>
            <person name="Aparna G."/>
            <person name="Jha G."/>
            <person name="Pandey A."/>
            <person name="Patil P.B."/>
            <person name="Ishihara H."/>
            <person name="Meyer D.F."/>
            <person name="Szurek B."/>
            <person name="Verdier V."/>
            <person name="Koebnik R."/>
            <person name="Dow J.M."/>
            <person name="Ryan R.P."/>
            <person name="Hirata H."/>
            <person name="Tsuyumu S."/>
            <person name="Won Lee S."/>
            <person name="Seo Y.S."/>
            <person name="Sriariyanum M."/>
            <person name="Ronald P.C."/>
            <person name="Sonti R.V."/>
            <person name="Van Sluys M.A."/>
            <person name="Leach J.E."/>
            <person name="White F.F."/>
            <person name="Bogdanove A.J."/>
        </authorList>
    </citation>
    <scope>NUCLEOTIDE SEQUENCE [LARGE SCALE GENOMIC DNA]</scope>
    <source>
        <strain evidence="3 4">PXO99A</strain>
    </source>
</reference>
<proteinExistence type="predicted"/>
<keyword evidence="1" id="KW-0812">Transmembrane</keyword>